<comment type="caution">
    <text evidence="1">The sequence shown here is derived from an EMBL/GenBank/DDBJ whole genome shotgun (WGS) entry which is preliminary data.</text>
</comment>
<dbReference type="EMBL" id="JBAPLU010000009">
    <property type="protein sequence ID" value="MEI4272160.1"/>
    <property type="molecule type" value="Genomic_DNA"/>
</dbReference>
<gene>
    <name evidence="1" type="ORF">TEK04_10535</name>
</gene>
<accession>A0ABU8DTY1</accession>
<proteinExistence type="predicted"/>
<keyword evidence="2" id="KW-1185">Reference proteome</keyword>
<name>A0ABU8DTY1_9ACTN</name>
<evidence type="ECO:0000313" key="1">
    <source>
        <dbReference type="EMBL" id="MEI4272160.1"/>
    </source>
</evidence>
<dbReference type="Proteomes" id="UP001361570">
    <property type="component" value="Unassembled WGS sequence"/>
</dbReference>
<protein>
    <submittedName>
        <fullName evidence="1">Uncharacterized protein</fullName>
    </submittedName>
</protein>
<dbReference type="RefSeq" id="WP_336404296.1">
    <property type="nucleotide sequence ID" value="NZ_JBAPLU010000009.1"/>
</dbReference>
<organism evidence="1 2">
    <name type="scientific">Klenkia sesuvii</name>
    <dbReference type="NCBI Taxonomy" id="3103137"/>
    <lineage>
        <taxon>Bacteria</taxon>
        <taxon>Bacillati</taxon>
        <taxon>Actinomycetota</taxon>
        <taxon>Actinomycetes</taxon>
        <taxon>Geodermatophilales</taxon>
        <taxon>Geodermatophilaceae</taxon>
        <taxon>Klenkia</taxon>
    </lineage>
</organism>
<evidence type="ECO:0000313" key="2">
    <source>
        <dbReference type="Proteomes" id="UP001361570"/>
    </source>
</evidence>
<sequence>MPTFAATTALSYPRRDRATAGLPAALREQAGPRHQLDWATLAVTGPDVSRDARGRDWFEYRAEVSTTGHPEP</sequence>
<reference evidence="1 2" key="1">
    <citation type="submission" date="2024-03" db="EMBL/GenBank/DDBJ databases">
        <title>Draft genome sequence of Klenkia sp. LSe6-5.</title>
        <authorList>
            <person name="Duangmal K."/>
            <person name="Chantavorakit T."/>
        </authorList>
    </citation>
    <scope>NUCLEOTIDE SEQUENCE [LARGE SCALE GENOMIC DNA]</scope>
    <source>
        <strain evidence="1 2">LSe6-5</strain>
    </source>
</reference>